<accession>A0A2W4WPP7</accession>
<reference evidence="3" key="1">
    <citation type="submission" date="2018-04" db="EMBL/GenBank/DDBJ databases">
        <authorList>
            <person name="Cornet L."/>
        </authorList>
    </citation>
    <scope>NUCLEOTIDE SEQUENCE [LARGE SCALE GENOMIC DNA]</scope>
</reference>
<dbReference type="InterPro" id="IPR036010">
    <property type="entry name" value="2Fe-2S_ferredoxin-like_sf"/>
</dbReference>
<dbReference type="CDD" id="cd00207">
    <property type="entry name" value="fer2"/>
    <property type="match status" value="1"/>
</dbReference>
<dbReference type="Proteomes" id="UP000249354">
    <property type="component" value="Unassembled WGS sequence"/>
</dbReference>
<dbReference type="Pfam" id="PF00111">
    <property type="entry name" value="Fer2"/>
    <property type="match status" value="1"/>
</dbReference>
<organism evidence="2 3">
    <name type="scientific">Leptolyngbya foveolarum</name>
    <dbReference type="NCBI Taxonomy" id="47253"/>
    <lineage>
        <taxon>Bacteria</taxon>
        <taxon>Bacillati</taxon>
        <taxon>Cyanobacteriota</taxon>
        <taxon>Cyanophyceae</taxon>
        <taxon>Leptolyngbyales</taxon>
        <taxon>Leptolyngbyaceae</taxon>
        <taxon>Leptolyngbya group</taxon>
        <taxon>Leptolyngbya</taxon>
    </lineage>
</organism>
<protein>
    <submittedName>
        <fullName evidence="2">(2Fe-2S)-binding protein</fullName>
    </submittedName>
</protein>
<comment type="caution">
    <text evidence="2">The sequence shown here is derived from an EMBL/GenBank/DDBJ whole genome shotgun (WGS) entry which is preliminary data.</text>
</comment>
<dbReference type="EMBL" id="QBMC01000020">
    <property type="protein sequence ID" value="PZO21298.1"/>
    <property type="molecule type" value="Genomic_DNA"/>
</dbReference>
<dbReference type="PROSITE" id="PS51085">
    <property type="entry name" value="2FE2S_FER_2"/>
    <property type="match status" value="1"/>
</dbReference>
<dbReference type="Gene3D" id="3.10.20.30">
    <property type="match status" value="1"/>
</dbReference>
<evidence type="ECO:0000313" key="3">
    <source>
        <dbReference type="Proteomes" id="UP000249354"/>
    </source>
</evidence>
<dbReference type="InterPro" id="IPR001041">
    <property type="entry name" value="2Fe-2S_ferredoxin-type"/>
</dbReference>
<evidence type="ECO:0000313" key="2">
    <source>
        <dbReference type="EMBL" id="PZO21298.1"/>
    </source>
</evidence>
<evidence type="ECO:0000259" key="1">
    <source>
        <dbReference type="PROSITE" id="PS51085"/>
    </source>
</evidence>
<reference evidence="2 3" key="2">
    <citation type="submission" date="2018-06" db="EMBL/GenBank/DDBJ databases">
        <title>Metagenomic assembly of (sub)arctic Cyanobacteria and their associated microbiome from non-axenic cultures.</title>
        <authorList>
            <person name="Baurain D."/>
        </authorList>
    </citation>
    <scope>NUCLEOTIDE SEQUENCE [LARGE SCALE GENOMIC DNA]</scope>
    <source>
        <strain evidence="2">ULC129bin1</strain>
    </source>
</reference>
<proteinExistence type="predicted"/>
<sequence length="126" mass="13717">MPTVTAQGKTFHCKTGANLRQVLMENGIDLYSPKANYVNCMGIGTCGTCAAEIEAAEDANNAGAISQVNWRDTVRRSLPPHNPSKPLRLACQTQVLRDIKITKYKGFWGHQLAVAWTPEGKASLSD</sequence>
<feature type="domain" description="2Fe-2S ferredoxin-type" evidence="1">
    <location>
        <begin position="1"/>
        <end position="107"/>
    </location>
</feature>
<gene>
    <name evidence="2" type="ORF">DCF25_04970</name>
</gene>
<dbReference type="GO" id="GO:0051536">
    <property type="term" value="F:iron-sulfur cluster binding"/>
    <property type="evidence" value="ECO:0007669"/>
    <property type="project" value="InterPro"/>
</dbReference>
<dbReference type="AlphaFoldDB" id="A0A2W4WPP7"/>
<dbReference type="InterPro" id="IPR012675">
    <property type="entry name" value="Beta-grasp_dom_sf"/>
</dbReference>
<name>A0A2W4WPP7_9CYAN</name>
<dbReference type="SUPFAM" id="SSF54292">
    <property type="entry name" value="2Fe-2S ferredoxin-like"/>
    <property type="match status" value="1"/>
</dbReference>